<dbReference type="Proteomes" id="UP000831796">
    <property type="component" value="Chromosome"/>
</dbReference>
<evidence type="ECO:0000313" key="5">
    <source>
        <dbReference type="EMBL" id="UOQ71602.1"/>
    </source>
</evidence>
<dbReference type="PANTHER" id="PTHR33204">
    <property type="entry name" value="TRANSCRIPTIONAL REGULATOR, MARR FAMILY"/>
    <property type="match status" value="1"/>
</dbReference>
<dbReference type="PROSITE" id="PS51118">
    <property type="entry name" value="HTH_HXLR"/>
    <property type="match status" value="1"/>
</dbReference>
<organism evidence="5 6">
    <name type="scientific">Hymenobacter cellulosilyticus</name>
    <dbReference type="NCBI Taxonomy" id="2932248"/>
    <lineage>
        <taxon>Bacteria</taxon>
        <taxon>Pseudomonadati</taxon>
        <taxon>Bacteroidota</taxon>
        <taxon>Cytophagia</taxon>
        <taxon>Cytophagales</taxon>
        <taxon>Hymenobacteraceae</taxon>
        <taxon>Hymenobacter</taxon>
    </lineage>
</organism>
<gene>
    <name evidence="5" type="ORF">MUN79_23780</name>
</gene>
<protein>
    <submittedName>
        <fullName evidence="5">Helix-turn-helix transcriptional regulator</fullName>
    </submittedName>
</protein>
<dbReference type="Gene3D" id="1.10.10.10">
    <property type="entry name" value="Winged helix-like DNA-binding domain superfamily/Winged helix DNA-binding domain"/>
    <property type="match status" value="1"/>
</dbReference>
<dbReference type="AlphaFoldDB" id="A0A8T9Q3R0"/>
<dbReference type="EMBL" id="CP095046">
    <property type="protein sequence ID" value="UOQ71602.1"/>
    <property type="molecule type" value="Genomic_DNA"/>
</dbReference>
<evidence type="ECO:0000259" key="4">
    <source>
        <dbReference type="PROSITE" id="PS51118"/>
    </source>
</evidence>
<proteinExistence type="predicted"/>
<keyword evidence="1" id="KW-0805">Transcription regulation</keyword>
<keyword evidence="3" id="KW-0804">Transcription</keyword>
<dbReference type="InterPro" id="IPR036388">
    <property type="entry name" value="WH-like_DNA-bd_sf"/>
</dbReference>
<dbReference type="InterPro" id="IPR036390">
    <property type="entry name" value="WH_DNA-bd_sf"/>
</dbReference>
<feature type="domain" description="HTH hxlR-type" evidence="4">
    <location>
        <begin position="13"/>
        <end position="112"/>
    </location>
</feature>
<dbReference type="KEGG" id="hcu:MUN79_23780"/>
<keyword evidence="2" id="KW-0238">DNA-binding</keyword>
<evidence type="ECO:0000256" key="3">
    <source>
        <dbReference type="ARBA" id="ARBA00023163"/>
    </source>
</evidence>
<evidence type="ECO:0000313" key="6">
    <source>
        <dbReference type="Proteomes" id="UP000831796"/>
    </source>
</evidence>
<evidence type="ECO:0000256" key="1">
    <source>
        <dbReference type="ARBA" id="ARBA00023015"/>
    </source>
</evidence>
<accession>A0A8T9Q3R0</accession>
<dbReference type="InterPro" id="IPR002577">
    <property type="entry name" value="HTH_HxlR"/>
</dbReference>
<dbReference type="Pfam" id="PF01638">
    <property type="entry name" value="HxlR"/>
    <property type="match status" value="1"/>
</dbReference>
<dbReference type="SUPFAM" id="SSF46785">
    <property type="entry name" value="Winged helix' DNA-binding domain"/>
    <property type="match status" value="1"/>
</dbReference>
<sequence length="123" mass="13405">MEIHSHTHCLSAMPALRQALAVLNGKWKLPILMAIRAGSSRFGEIERSVPGISGKVLAKELKDLEDHRLLQRIVHPGPPVAVSYAVLPYALTLDPIIFMLRDWGSQHLQLLEGTAPGSASAKP</sequence>
<keyword evidence="6" id="KW-1185">Reference proteome</keyword>
<dbReference type="GO" id="GO:0003677">
    <property type="term" value="F:DNA binding"/>
    <property type="evidence" value="ECO:0007669"/>
    <property type="project" value="UniProtKB-KW"/>
</dbReference>
<reference evidence="5" key="1">
    <citation type="submission" date="2022-04" db="EMBL/GenBank/DDBJ databases">
        <title>Hymenobacter sp. isolated from the air.</title>
        <authorList>
            <person name="Won M."/>
            <person name="Lee C.-M."/>
            <person name="Woen H.-Y."/>
            <person name="Kwon S.-W."/>
        </authorList>
    </citation>
    <scope>NUCLEOTIDE SEQUENCE</scope>
    <source>
        <strain evidence="5">5116S-3</strain>
    </source>
</reference>
<evidence type="ECO:0000256" key="2">
    <source>
        <dbReference type="ARBA" id="ARBA00023125"/>
    </source>
</evidence>
<name>A0A8T9Q3R0_9BACT</name>
<dbReference type="RefSeq" id="WP_244675009.1">
    <property type="nucleotide sequence ID" value="NZ_CP095046.1"/>
</dbReference>